<evidence type="ECO:0008006" key="4">
    <source>
        <dbReference type="Google" id="ProtNLM"/>
    </source>
</evidence>
<reference evidence="2" key="1">
    <citation type="submission" date="2023-02" db="EMBL/GenBank/DDBJ databases">
        <title>Nocardiopsis ansamitocini NBRC 112285.</title>
        <authorList>
            <person name="Ichikawa N."/>
            <person name="Sato H."/>
            <person name="Tonouchi N."/>
        </authorList>
    </citation>
    <scope>NUCLEOTIDE SEQUENCE</scope>
    <source>
        <strain evidence="2">NBRC 112285</strain>
    </source>
</reference>
<dbReference type="EMBL" id="BSQG01000001">
    <property type="protein sequence ID" value="GLU46289.1"/>
    <property type="molecule type" value="Genomic_DNA"/>
</dbReference>
<proteinExistence type="predicted"/>
<sequence>MSEVLEVTVAAPIVSFRNPLYAGVQYGLPCPPPATVAGMLASMAGGWDAVPTDTVFAMAFSANGSGTDLETYHRLDAKGARLTPQPQDRPFLADATLTVWLHNGLELWERAVRRPVWPLRLGRSQDLACARARRIHLHAAPGRQGHALVPEEASVAGTRLRLPTAFSRDRARTAWAGYRYAASGSSHPLSTGHSTPEGQAVIGLGRVHPDLVAEAA</sequence>
<dbReference type="Gene3D" id="3.30.70.2660">
    <property type="match status" value="1"/>
</dbReference>
<dbReference type="RefSeq" id="WP_285757138.1">
    <property type="nucleotide sequence ID" value="NZ_BSQG01000001.1"/>
</dbReference>
<dbReference type="CDD" id="cd09693">
    <property type="entry name" value="Cas5_I"/>
    <property type="match status" value="1"/>
</dbReference>
<keyword evidence="1" id="KW-0051">Antiviral defense</keyword>
<keyword evidence="3" id="KW-1185">Reference proteome</keyword>
<name>A0A9W6P2Y1_9ACTN</name>
<protein>
    <recommendedName>
        <fullName evidence="4">CRISPR-associated protein Cas5</fullName>
    </recommendedName>
</protein>
<dbReference type="NCBIfam" id="TIGR02593">
    <property type="entry name" value="CRISPR_cas5"/>
    <property type="match status" value="1"/>
</dbReference>
<dbReference type="GO" id="GO:0051607">
    <property type="term" value="P:defense response to virus"/>
    <property type="evidence" value="ECO:0007669"/>
    <property type="project" value="UniProtKB-KW"/>
</dbReference>
<dbReference type="InterPro" id="IPR021124">
    <property type="entry name" value="CRISPR-assoc_prot_Cas5"/>
</dbReference>
<dbReference type="Pfam" id="PF09704">
    <property type="entry name" value="Cas_Cas5d"/>
    <property type="match status" value="1"/>
</dbReference>
<evidence type="ECO:0000256" key="1">
    <source>
        <dbReference type="ARBA" id="ARBA00023118"/>
    </source>
</evidence>
<organism evidence="2 3">
    <name type="scientific">Nocardiopsis ansamitocini</name>
    <dbReference type="NCBI Taxonomy" id="1670832"/>
    <lineage>
        <taxon>Bacteria</taxon>
        <taxon>Bacillati</taxon>
        <taxon>Actinomycetota</taxon>
        <taxon>Actinomycetes</taxon>
        <taxon>Streptosporangiales</taxon>
        <taxon>Nocardiopsidaceae</taxon>
        <taxon>Nocardiopsis</taxon>
    </lineage>
</organism>
<dbReference type="AlphaFoldDB" id="A0A9W6P2Y1"/>
<accession>A0A9W6P2Y1</accession>
<dbReference type="InterPro" id="IPR013422">
    <property type="entry name" value="CRISPR-assoc_prot_Cas5_N"/>
</dbReference>
<gene>
    <name evidence="2" type="ORF">Nans01_06400</name>
</gene>
<dbReference type="GO" id="GO:0043571">
    <property type="term" value="P:maintenance of CRISPR repeat elements"/>
    <property type="evidence" value="ECO:0007669"/>
    <property type="project" value="InterPro"/>
</dbReference>
<comment type="caution">
    <text evidence="2">The sequence shown here is derived from an EMBL/GenBank/DDBJ whole genome shotgun (WGS) entry which is preliminary data.</text>
</comment>
<evidence type="ECO:0000313" key="3">
    <source>
        <dbReference type="Proteomes" id="UP001165092"/>
    </source>
</evidence>
<evidence type="ECO:0000313" key="2">
    <source>
        <dbReference type="EMBL" id="GLU46289.1"/>
    </source>
</evidence>
<dbReference type="Proteomes" id="UP001165092">
    <property type="component" value="Unassembled WGS sequence"/>
</dbReference>